<evidence type="ECO:0000256" key="1">
    <source>
        <dbReference type="ARBA" id="ARBA00004123"/>
    </source>
</evidence>
<keyword evidence="5" id="KW-1185">Reference proteome</keyword>
<dbReference type="RefSeq" id="XP_003245218.1">
    <property type="nucleotide sequence ID" value="XM_003245170.3"/>
</dbReference>
<evidence type="ECO:0000313" key="5">
    <source>
        <dbReference type="Proteomes" id="UP000007819"/>
    </source>
</evidence>
<dbReference type="PROSITE" id="PS50013">
    <property type="entry name" value="CHROMO_2"/>
    <property type="match status" value="1"/>
</dbReference>
<dbReference type="OrthoDB" id="273092at2759"/>
<dbReference type="Pfam" id="PF01393">
    <property type="entry name" value="Chromo_shadow"/>
    <property type="match status" value="1"/>
</dbReference>
<sequence length="95" mass="11113">MPEREQRALTAKVLIPSFPSDSEYPIHDFSDDLVPETIAHMKVINGTYHYLVKWKDVEQLSYVPSSYANENIPQMVITFHEERLSVYGDFVQYFV</sequence>
<dbReference type="InterPro" id="IPR016197">
    <property type="entry name" value="Chromo-like_dom_sf"/>
</dbReference>
<keyword evidence="2" id="KW-0539">Nucleus</keyword>
<dbReference type="EnsemblMetazoa" id="XM_003245170.4">
    <property type="protein sequence ID" value="XP_003245218.1"/>
    <property type="gene ID" value="LOC100568564"/>
</dbReference>
<dbReference type="KEGG" id="api:100568564"/>
<evidence type="ECO:0000256" key="2">
    <source>
        <dbReference type="ARBA" id="ARBA00023242"/>
    </source>
</evidence>
<proteinExistence type="predicted"/>
<accession>A0A8R1W954</accession>
<reference evidence="4" key="2">
    <citation type="submission" date="2022-06" db="UniProtKB">
        <authorList>
            <consortium name="EnsemblMetazoa"/>
        </authorList>
    </citation>
    <scope>IDENTIFICATION</scope>
</reference>
<dbReference type="InterPro" id="IPR008251">
    <property type="entry name" value="Chromo_shadow_dom"/>
</dbReference>
<name>A0A8R1W954_ACYPI</name>
<dbReference type="SUPFAM" id="SSF54160">
    <property type="entry name" value="Chromo domain-like"/>
    <property type="match status" value="1"/>
</dbReference>
<feature type="domain" description="Chromo" evidence="3">
    <location>
        <begin position="33"/>
        <end position="91"/>
    </location>
</feature>
<organism evidence="4 5">
    <name type="scientific">Acyrthosiphon pisum</name>
    <name type="common">Pea aphid</name>
    <dbReference type="NCBI Taxonomy" id="7029"/>
    <lineage>
        <taxon>Eukaryota</taxon>
        <taxon>Metazoa</taxon>
        <taxon>Ecdysozoa</taxon>
        <taxon>Arthropoda</taxon>
        <taxon>Hexapoda</taxon>
        <taxon>Insecta</taxon>
        <taxon>Pterygota</taxon>
        <taxon>Neoptera</taxon>
        <taxon>Paraneoptera</taxon>
        <taxon>Hemiptera</taxon>
        <taxon>Sternorrhyncha</taxon>
        <taxon>Aphidomorpha</taxon>
        <taxon>Aphidoidea</taxon>
        <taxon>Aphididae</taxon>
        <taxon>Macrosiphini</taxon>
        <taxon>Acyrthosiphon</taxon>
    </lineage>
</organism>
<dbReference type="InterPro" id="IPR000953">
    <property type="entry name" value="Chromo/chromo_shadow_dom"/>
</dbReference>
<dbReference type="Gene3D" id="2.40.50.40">
    <property type="match status" value="1"/>
</dbReference>
<dbReference type="Proteomes" id="UP000007819">
    <property type="component" value="Chromosome X"/>
</dbReference>
<evidence type="ECO:0000313" key="4">
    <source>
        <dbReference type="EnsemblMetazoa" id="XP_003245218.1"/>
    </source>
</evidence>
<dbReference type="GO" id="GO:0005694">
    <property type="term" value="C:chromosome"/>
    <property type="evidence" value="ECO:0007669"/>
    <property type="project" value="UniProtKB-ARBA"/>
</dbReference>
<dbReference type="CDD" id="cd00034">
    <property type="entry name" value="CSD"/>
    <property type="match status" value="1"/>
</dbReference>
<protein>
    <recommendedName>
        <fullName evidence="3">Chromo domain-containing protein</fullName>
    </recommendedName>
</protein>
<dbReference type="GO" id="GO:0005634">
    <property type="term" value="C:nucleus"/>
    <property type="evidence" value="ECO:0007669"/>
    <property type="project" value="UniProtKB-SubCell"/>
</dbReference>
<dbReference type="SMART" id="SM00300">
    <property type="entry name" value="ChSh"/>
    <property type="match status" value="1"/>
</dbReference>
<evidence type="ECO:0000259" key="3">
    <source>
        <dbReference type="PROSITE" id="PS50013"/>
    </source>
</evidence>
<dbReference type="GeneID" id="100568564"/>
<dbReference type="AlphaFoldDB" id="A0A8R1W954"/>
<reference evidence="5" key="1">
    <citation type="submission" date="2010-06" db="EMBL/GenBank/DDBJ databases">
        <authorList>
            <person name="Jiang H."/>
            <person name="Abraham K."/>
            <person name="Ali S."/>
            <person name="Alsbrooks S.L."/>
            <person name="Anim B.N."/>
            <person name="Anosike U.S."/>
            <person name="Attaway T."/>
            <person name="Bandaranaike D.P."/>
            <person name="Battles P.K."/>
            <person name="Bell S.N."/>
            <person name="Bell A.V."/>
            <person name="Beltran B."/>
            <person name="Bickham C."/>
            <person name="Bustamante Y."/>
            <person name="Caleb T."/>
            <person name="Canada A."/>
            <person name="Cardenas V."/>
            <person name="Carter K."/>
            <person name="Chacko J."/>
            <person name="Chandrabose M.N."/>
            <person name="Chavez D."/>
            <person name="Chavez A."/>
            <person name="Chen L."/>
            <person name="Chu H.-S."/>
            <person name="Claassen K.J."/>
            <person name="Cockrell R."/>
            <person name="Collins M."/>
            <person name="Cooper J.A."/>
            <person name="Cree A."/>
            <person name="Curry S.M."/>
            <person name="Da Y."/>
            <person name="Dao M.D."/>
            <person name="Das B."/>
            <person name="Davila M.-L."/>
            <person name="Davy-Carroll L."/>
            <person name="Denson S."/>
            <person name="Dinh H."/>
            <person name="Ebong V.E."/>
            <person name="Edwards J.R."/>
            <person name="Egan A."/>
            <person name="El-Daye J."/>
            <person name="Escobedo L."/>
            <person name="Fernandez S."/>
            <person name="Fernando P.R."/>
            <person name="Flagg N."/>
            <person name="Forbes L.D."/>
            <person name="Fowler R.G."/>
            <person name="Fu Q."/>
            <person name="Gabisi R.A."/>
            <person name="Ganer J."/>
            <person name="Garbino Pronczuk A."/>
            <person name="Garcia R.M."/>
            <person name="Garner T."/>
            <person name="Garrett T.E."/>
            <person name="Gonzalez D.A."/>
            <person name="Hamid H."/>
            <person name="Hawkins E.S."/>
            <person name="Hirani K."/>
            <person name="Hogues M.E."/>
            <person name="Hollins B."/>
            <person name="Hsiao C.-H."/>
            <person name="Jabil R."/>
            <person name="James M.L."/>
            <person name="Jhangiani S.N."/>
            <person name="Johnson B."/>
            <person name="Johnson Q."/>
            <person name="Joshi V."/>
            <person name="Kalu J.B."/>
            <person name="Kam C."/>
            <person name="Kashfia A."/>
            <person name="Keebler J."/>
            <person name="Kisamo H."/>
            <person name="Kovar C.L."/>
            <person name="Lago L.A."/>
            <person name="Lai C.-Y."/>
            <person name="Laidlaw J."/>
            <person name="Lara F."/>
            <person name="Le T.-K."/>
            <person name="Lee S.L."/>
            <person name="Legall F.H."/>
            <person name="Lemon S.J."/>
            <person name="Lewis L.R."/>
            <person name="Li B."/>
            <person name="Liu Y."/>
            <person name="Liu Y.-S."/>
            <person name="Lopez J."/>
            <person name="Lozado R.J."/>
            <person name="Lu J."/>
            <person name="Madu R.C."/>
            <person name="Maheshwari M."/>
            <person name="Maheshwari R."/>
            <person name="Malloy K."/>
            <person name="Martinez E."/>
            <person name="Mathew T."/>
            <person name="Mercado I.C."/>
            <person name="Mercado C."/>
            <person name="Meyer B."/>
            <person name="Montgomery K."/>
            <person name="Morgan M.B."/>
            <person name="Munidasa M."/>
            <person name="Nazareth L.V."/>
            <person name="Nelson J."/>
            <person name="Ng B.M."/>
            <person name="Nguyen N.B."/>
            <person name="Nguyen P.Q."/>
            <person name="Nguyen T."/>
            <person name="Obregon M."/>
            <person name="Okwuonu G.O."/>
            <person name="Onwere C.G."/>
            <person name="Orozco G."/>
            <person name="Parra A."/>
            <person name="Patel S."/>
            <person name="Patil S."/>
            <person name="Perez A."/>
            <person name="Perez Y."/>
            <person name="Pham C."/>
            <person name="Primus E.L."/>
            <person name="Pu L.-L."/>
            <person name="Puazo M."/>
            <person name="Qin X."/>
            <person name="Quiroz J.B."/>
            <person name="Reese J."/>
            <person name="Richards S."/>
            <person name="Rives C.M."/>
            <person name="Robberts R."/>
            <person name="Ruiz S.J."/>
            <person name="Ruiz M.J."/>
            <person name="Santibanez J."/>
            <person name="Schneider B.W."/>
            <person name="Sisson I."/>
            <person name="Smith M."/>
            <person name="Sodergren E."/>
            <person name="Song X.-Z."/>
            <person name="Song B.B."/>
            <person name="Summersgill H."/>
            <person name="Thelus R."/>
            <person name="Thornton R.D."/>
            <person name="Trejos Z.Y."/>
            <person name="Usmani K."/>
            <person name="Vattathil S."/>
            <person name="Villasana D."/>
            <person name="Walker D.L."/>
            <person name="Wang S."/>
            <person name="Wang K."/>
            <person name="White C.S."/>
            <person name="Williams A.C."/>
            <person name="Williamson J."/>
            <person name="Wilson K."/>
            <person name="Woghiren I.O."/>
            <person name="Woodworth J.R."/>
            <person name="Worley K.C."/>
            <person name="Wright R.A."/>
            <person name="Wu W."/>
            <person name="Young L."/>
            <person name="Zhang L."/>
            <person name="Zhang J."/>
            <person name="Zhu Y."/>
            <person name="Muzny D.M."/>
            <person name="Weinstock G."/>
            <person name="Gibbs R.A."/>
        </authorList>
    </citation>
    <scope>NUCLEOTIDE SEQUENCE [LARGE SCALE GENOMIC DNA]</scope>
    <source>
        <strain evidence="5">LSR1</strain>
    </source>
</reference>
<comment type="subcellular location">
    <subcellularLocation>
        <location evidence="1">Nucleus</location>
    </subcellularLocation>
</comment>